<feature type="compositionally biased region" description="Basic and acidic residues" evidence="1">
    <location>
        <begin position="271"/>
        <end position="289"/>
    </location>
</feature>
<protein>
    <submittedName>
        <fullName evidence="2">Uncharacterized protein</fullName>
    </submittedName>
</protein>
<dbReference type="OrthoDB" id="10297091at2759"/>
<sequence>MATLTDIPTLPTIPGTPLKSKAAETRALFAELPHPSTDPMIATHGFGEAEVNLLHGGFTTSTTTILEVELNVADSQRRYQQKHHKKDIIVIEEEPCAATRPESCIPPHHPRHPHAVEAPTEGIKVVDEEPAKLTVPVTFDAIQEEATRTIVEEEPCAASVPESTIPPHHPKHPHAVESPPEDEIQVVDEEPAKLTVPVTFDAMEQSAYTKIVEEEPCAATVPQSTIPPHHPKDHPHAVESHEKVKVIDEEPAKLTVPVTFDAMADSAAPSAEHHGDSDQNRTESRKRGK</sequence>
<accession>A0A0L0HNW5</accession>
<dbReference type="EMBL" id="KQ257452">
    <property type="protein sequence ID" value="KND02635.1"/>
    <property type="molecule type" value="Genomic_DNA"/>
</dbReference>
<dbReference type="VEuPathDB" id="FungiDB:SPPG_01723"/>
<proteinExistence type="predicted"/>
<dbReference type="GeneID" id="27685366"/>
<feature type="region of interest" description="Disordered" evidence="1">
    <location>
        <begin position="262"/>
        <end position="289"/>
    </location>
</feature>
<name>A0A0L0HNW5_SPIPD</name>
<organism evidence="2 3">
    <name type="scientific">Spizellomyces punctatus (strain DAOM BR117)</name>
    <dbReference type="NCBI Taxonomy" id="645134"/>
    <lineage>
        <taxon>Eukaryota</taxon>
        <taxon>Fungi</taxon>
        <taxon>Fungi incertae sedis</taxon>
        <taxon>Chytridiomycota</taxon>
        <taxon>Chytridiomycota incertae sedis</taxon>
        <taxon>Chytridiomycetes</taxon>
        <taxon>Spizellomycetales</taxon>
        <taxon>Spizellomycetaceae</taxon>
        <taxon>Spizellomyces</taxon>
    </lineage>
</organism>
<dbReference type="AlphaFoldDB" id="A0A0L0HNW5"/>
<dbReference type="InParanoid" id="A0A0L0HNW5"/>
<keyword evidence="3" id="KW-1185">Reference proteome</keyword>
<evidence type="ECO:0000256" key="1">
    <source>
        <dbReference type="SAM" id="MobiDB-lite"/>
    </source>
</evidence>
<evidence type="ECO:0000313" key="3">
    <source>
        <dbReference type="Proteomes" id="UP000053201"/>
    </source>
</evidence>
<reference evidence="2 3" key="1">
    <citation type="submission" date="2009-08" db="EMBL/GenBank/DDBJ databases">
        <title>The Genome Sequence of Spizellomyces punctatus strain DAOM BR117.</title>
        <authorList>
            <consortium name="The Broad Institute Genome Sequencing Platform"/>
            <person name="Russ C."/>
            <person name="Cuomo C."/>
            <person name="Shea T."/>
            <person name="Young S.K."/>
            <person name="Zeng Q."/>
            <person name="Koehrsen M."/>
            <person name="Haas B."/>
            <person name="Borodovsky M."/>
            <person name="Guigo R."/>
            <person name="Alvarado L."/>
            <person name="Berlin A."/>
            <person name="Bochicchio J."/>
            <person name="Borenstein D."/>
            <person name="Chapman S."/>
            <person name="Chen Z."/>
            <person name="Engels R."/>
            <person name="Freedman E."/>
            <person name="Gellesch M."/>
            <person name="Goldberg J."/>
            <person name="Griggs A."/>
            <person name="Gujja S."/>
            <person name="Heiman D."/>
            <person name="Hepburn T."/>
            <person name="Howarth C."/>
            <person name="Jen D."/>
            <person name="Larson L."/>
            <person name="Lewis B."/>
            <person name="Mehta T."/>
            <person name="Park D."/>
            <person name="Pearson M."/>
            <person name="Roberts A."/>
            <person name="Saif S."/>
            <person name="Shenoy N."/>
            <person name="Sisk P."/>
            <person name="Stolte C."/>
            <person name="Sykes S."/>
            <person name="Thomson T."/>
            <person name="Walk T."/>
            <person name="White J."/>
            <person name="Yandava C."/>
            <person name="Burger G."/>
            <person name="Gray M.W."/>
            <person name="Holland P.W.H."/>
            <person name="King N."/>
            <person name="Lang F.B.F."/>
            <person name="Roger A.J."/>
            <person name="Ruiz-Trillo I."/>
            <person name="Lander E."/>
            <person name="Nusbaum C."/>
        </authorList>
    </citation>
    <scope>NUCLEOTIDE SEQUENCE [LARGE SCALE GENOMIC DNA]</scope>
    <source>
        <strain evidence="2 3">DAOM BR117</strain>
    </source>
</reference>
<gene>
    <name evidence="2" type="ORF">SPPG_01723</name>
</gene>
<dbReference type="Proteomes" id="UP000053201">
    <property type="component" value="Unassembled WGS sequence"/>
</dbReference>
<dbReference type="RefSeq" id="XP_016610674.1">
    <property type="nucleotide sequence ID" value="XM_016750038.1"/>
</dbReference>
<evidence type="ECO:0000313" key="2">
    <source>
        <dbReference type="EMBL" id="KND02635.1"/>
    </source>
</evidence>